<keyword evidence="1 3" id="KW-0479">Metal-binding</keyword>
<dbReference type="PROSITE" id="PS00478">
    <property type="entry name" value="LIM_DOMAIN_1"/>
    <property type="match status" value="1"/>
</dbReference>
<dbReference type="GO" id="GO:0046872">
    <property type="term" value="F:metal ion binding"/>
    <property type="evidence" value="ECO:0007669"/>
    <property type="project" value="UniProtKB-KW"/>
</dbReference>
<evidence type="ECO:0000256" key="1">
    <source>
        <dbReference type="ARBA" id="ARBA00022723"/>
    </source>
</evidence>
<gene>
    <name evidence="6" type="ORF">COHA_001197</name>
</gene>
<evidence type="ECO:0000256" key="4">
    <source>
        <dbReference type="SAM" id="MobiDB-lite"/>
    </source>
</evidence>
<comment type="caution">
    <text evidence="6">The sequence shown here is derived from an EMBL/GenBank/DDBJ whole genome shotgun (WGS) entry which is preliminary data.</text>
</comment>
<dbReference type="InterPro" id="IPR045218">
    <property type="entry name" value="DA1-like"/>
</dbReference>
<sequence>MAEQHTLQLDEEEQLQLALALSAEEARQQGHTVSSTDDEALARQLQDAEYAAAQQAPPPPPGAAAAAAAAAPPPVGAVPADRSRCSGCGGSLVSLFTRQPYITALGRSWHPQCLLCAACGRPIAQQGGVRFMERGGQLFHAECHKQRFHPRCDVCAGFVPEEANRRIVWSEQPFWKQRYCPAHAQDGTPRCAGCDRLQPRGEEWGELQDSRQLCLACLGTIVTDTKDAQPLWQNVLSYFASLGMSLPAVPPMMLVDSSALNDAEAQETRGRGRGGGPVFHVRGLTLTEEYSTLRSVLRLPGGNPFAVRSETVQVGPTRHEVTAILVLYGLPRLLTGCILAHECTHAYLRMSGFAAHRPLPAQVEEGLCQLMALLWLEAQQGSYKDAWEERLAAFLGNQIRTDQSETYGDGFRLALDAYQAHGLVKLLAHVKQTGAFPTVA</sequence>
<protein>
    <recommendedName>
        <fullName evidence="5">LIM zinc-binding domain-containing protein</fullName>
    </recommendedName>
</protein>
<feature type="domain" description="LIM zinc-binding" evidence="5">
    <location>
        <begin position="83"/>
        <end position="150"/>
    </location>
</feature>
<dbReference type="AlphaFoldDB" id="A0AAD5H9I0"/>
<proteinExistence type="predicted"/>
<dbReference type="PROSITE" id="PS50023">
    <property type="entry name" value="LIM_DOMAIN_2"/>
    <property type="match status" value="1"/>
</dbReference>
<dbReference type="InterPro" id="IPR022087">
    <property type="entry name" value="DA1-like_dom"/>
</dbReference>
<evidence type="ECO:0000256" key="3">
    <source>
        <dbReference type="PROSITE-ProRule" id="PRU00125"/>
    </source>
</evidence>
<name>A0AAD5H9I0_9CHLO</name>
<dbReference type="Proteomes" id="UP001205105">
    <property type="component" value="Unassembled WGS sequence"/>
</dbReference>
<keyword evidence="2 3" id="KW-0862">Zinc</keyword>
<keyword evidence="3" id="KW-0440">LIM domain</keyword>
<dbReference type="Gene3D" id="2.10.110.10">
    <property type="entry name" value="Cysteine Rich Protein"/>
    <property type="match status" value="1"/>
</dbReference>
<dbReference type="PANTHER" id="PTHR24209">
    <property type="entry name" value="PROTEIN DA1-RELATED 2"/>
    <property type="match status" value="1"/>
</dbReference>
<evidence type="ECO:0000256" key="2">
    <source>
        <dbReference type="ARBA" id="ARBA00022833"/>
    </source>
</evidence>
<dbReference type="Pfam" id="PF00412">
    <property type="entry name" value="LIM"/>
    <property type="match status" value="1"/>
</dbReference>
<keyword evidence="7" id="KW-1185">Reference proteome</keyword>
<dbReference type="PROSITE" id="PS50330">
    <property type="entry name" value="UIM"/>
    <property type="match status" value="1"/>
</dbReference>
<dbReference type="GO" id="GO:0043130">
    <property type="term" value="F:ubiquitin binding"/>
    <property type="evidence" value="ECO:0007669"/>
    <property type="project" value="TreeGrafter"/>
</dbReference>
<evidence type="ECO:0000259" key="5">
    <source>
        <dbReference type="PROSITE" id="PS50023"/>
    </source>
</evidence>
<dbReference type="EMBL" id="JADXDR010000020">
    <property type="protein sequence ID" value="KAI7845152.1"/>
    <property type="molecule type" value="Genomic_DNA"/>
</dbReference>
<organism evidence="6 7">
    <name type="scientific">Chlorella ohadii</name>
    <dbReference type="NCBI Taxonomy" id="2649997"/>
    <lineage>
        <taxon>Eukaryota</taxon>
        <taxon>Viridiplantae</taxon>
        <taxon>Chlorophyta</taxon>
        <taxon>core chlorophytes</taxon>
        <taxon>Trebouxiophyceae</taxon>
        <taxon>Chlorellales</taxon>
        <taxon>Chlorellaceae</taxon>
        <taxon>Chlorella clade</taxon>
        <taxon>Chlorella</taxon>
    </lineage>
</organism>
<dbReference type="CDD" id="cd09396">
    <property type="entry name" value="LIM_DA1"/>
    <property type="match status" value="1"/>
</dbReference>
<dbReference type="InterPro" id="IPR003903">
    <property type="entry name" value="UIM_dom"/>
</dbReference>
<dbReference type="SMART" id="SM00132">
    <property type="entry name" value="LIM"/>
    <property type="match status" value="1"/>
</dbReference>
<accession>A0AAD5H9I0</accession>
<evidence type="ECO:0000313" key="6">
    <source>
        <dbReference type="EMBL" id="KAI7845152.1"/>
    </source>
</evidence>
<evidence type="ECO:0000313" key="7">
    <source>
        <dbReference type="Proteomes" id="UP001205105"/>
    </source>
</evidence>
<dbReference type="Pfam" id="PF12315">
    <property type="entry name" value="DA1-like"/>
    <property type="match status" value="2"/>
</dbReference>
<reference evidence="6" key="1">
    <citation type="submission" date="2020-11" db="EMBL/GenBank/DDBJ databases">
        <title>Chlorella ohadii genome sequencing and assembly.</title>
        <authorList>
            <person name="Murik O."/>
            <person name="Treves H."/>
            <person name="Kedem I."/>
            <person name="Shotland Y."/>
            <person name="Kaplan A."/>
        </authorList>
    </citation>
    <scope>NUCLEOTIDE SEQUENCE</scope>
    <source>
        <strain evidence="6">1</strain>
    </source>
</reference>
<dbReference type="PANTHER" id="PTHR24209:SF7">
    <property type="entry name" value="PROTEIN DA1-RELATED 2"/>
    <property type="match status" value="1"/>
</dbReference>
<dbReference type="InterPro" id="IPR001781">
    <property type="entry name" value="Znf_LIM"/>
</dbReference>
<feature type="region of interest" description="Disordered" evidence="4">
    <location>
        <begin position="27"/>
        <end position="68"/>
    </location>
</feature>